<dbReference type="InterPro" id="IPR000917">
    <property type="entry name" value="Sulfatase_N"/>
</dbReference>
<dbReference type="Pfam" id="PF00884">
    <property type="entry name" value="Sulfatase"/>
    <property type="match status" value="1"/>
</dbReference>
<proteinExistence type="inferred from homology"/>
<dbReference type="AlphaFoldDB" id="A0AAE0GX77"/>
<dbReference type="InterPro" id="IPR017850">
    <property type="entry name" value="Alkaline_phosphatase_core_sf"/>
</dbReference>
<feature type="transmembrane region" description="Helical" evidence="3">
    <location>
        <begin position="403"/>
        <end position="421"/>
    </location>
</feature>
<comment type="similarity">
    <text evidence="1">Belongs to the sulfatase family.</text>
</comment>
<dbReference type="GO" id="GO:0004065">
    <property type="term" value="F:arylsulfatase activity"/>
    <property type="evidence" value="ECO:0007669"/>
    <property type="project" value="TreeGrafter"/>
</dbReference>
<keyword evidence="3" id="KW-0472">Membrane</keyword>
<evidence type="ECO:0000259" key="4">
    <source>
        <dbReference type="Pfam" id="PF00884"/>
    </source>
</evidence>
<dbReference type="Gene3D" id="3.30.1120.10">
    <property type="match status" value="1"/>
</dbReference>
<keyword evidence="3" id="KW-1133">Transmembrane helix</keyword>
<name>A0AAE0GX77_9CHLO</name>
<dbReference type="Pfam" id="PF14707">
    <property type="entry name" value="Sulfatase_C"/>
    <property type="match status" value="1"/>
</dbReference>
<dbReference type="InterPro" id="IPR050738">
    <property type="entry name" value="Sulfatase"/>
</dbReference>
<organism evidence="5 6">
    <name type="scientific">Cymbomonas tetramitiformis</name>
    <dbReference type="NCBI Taxonomy" id="36881"/>
    <lineage>
        <taxon>Eukaryota</taxon>
        <taxon>Viridiplantae</taxon>
        <taxon>Chlorophyta</taxon>
        <taxon>Pyramimonadophyceae</taxon>
        <taxon>Pyramimonadales</taxon>
        <taxon>Pyramimonadaceae</taxon>
        <taxon>Cymbomonas</taxon>
    </lineage>
</organism>
<reference evidence="5 6" key="1">
    <citation type="journal article" date="2015" name="Genome Biol. Evol.">
        <title>Comparative Genomics of a Bacterivorous Green Alga Reveals Evolutionary Causalities and Consequences of Phago-Mixotrophic Mode of Nutrition.</title>
        <authorList>
            <person name="Burns J.A."/>
            <person name="Paasch A."/>
            <person name="Narechania A."/>
            <person name="Kim E."/>
        </authorList>
    </citation>
    <scope>NUCLEOTIDE SEQUENCE [LARGE SCALE GENOMIC DNA]</scope>
    <source>
        <strain evidence="5 6">PLY_AMNH</strain>
    </source>
</reference>
<dbReference type="SUPFAM" id="SSF53649">
    <property type="entry name" value="Alkaline phosphatase-like"/>
    <property type="match status" value="1"/>
</dbReference>
<dbReference type="EMBL" id="LGRX02001625">
    <property type="protein sequence ID" value="KAK3285803.1"/>
    <property type="molecule type" value="Genomic_DNA"/>
</dbReference>
<keyword evidence="6" id="KW-1185">Reference proteome</keyword>
<keyword evidence="3" id="KW-0812">Transmembrane</keyword>
<sequence>SLHLHHPQTSSDGMKDKFDSLGLTGGIGSWRNGGDYTAAALLEMDNEFGRLMEALEQTDQAANTLVIFVSDNGPETKTCNLSGSTGPFQARYEQSFVWTGWAKATVWEGGHRVPMMVRWPGVVAPGRVSDALVSTLDVFRTVSDVAQTGPFPTWPHEDGRSLLPLLSEPQGSDLDQNKSARWMVHEHLFHPLPHNAESCHECMYGGFRFRNYKLVSTVHMGKSCEAMHHPNHKEINLNVLSTPLIFDLDQDPAEEFPLDKDHPEYDMIQDKFKKITKSYRQTMNPGRLPHEDSEALQLCCNLREPTGCEEGLFDFSEKSARKFCKGSICGCDSYHPEASSNLPGKPIPGQGDRRQWILPGFTPVNRSEWAAEQHLKQSRPRQEGDGNMAEREEISTSLAASGWSIWLLGAAVGATTLLLALQSVRQYRVDMQARSEHKYSIAFGAD</sequence>
<evidence type="ECO:0000313" key="5">
    <source>
        <dbReference type="EMBL" id="KAK3285803.1"/>
    </source>
</evidence>
<dbReference type="Gene3D" id="3.40.720.10">
    <property type="entry name" value="Alkaline Phosphatase, subunit A"/>
    <property type="match status" value="1"/>
</dbReference>
<evidence type="ECO:0000313" key="6">
    <source>
        <dbReference type="Proteomes" id="UP001190700"/>
    </source>
</evidence>
<gene>
    <name evidence="5" type="ORF">CYMTET_6601</name>
</gene>
<dbReference type="PANTHER" id="PTHR42693:SF33">
    <property type="entry name" value="ARYLSULFATASE"/>
    <property type="match status" value="1"/>
</dbReference>
<accession>A0AAE0GX77</accession>
<feature type="domain" description="Sulfatase N-terminal" evidence="4">
    <location>
        <begin position="7"/>
        <end position="147"/>
    </location>
</feature>
<evidence type="ECO:0000256" key="3">
    <source>
        <dbReference type="SAM" id="Phobius"/>
    </source>
</evidence>
<dbReference type="Proteomes" id="UP001190700">
    <property type="component" value="Unassembled WGS sequence"/>
</dbReference>
<evidence type="ECO:0000256" key="1">
    <source>
        <dbReference type="ARBA" id="ARBA00008779"/>
    </source>
</evidence>
<comment type="caution">
    <text evidence="5">The sequence shown here is derived from an EMBL/GenBank/DDBJ whole genome shotgun (WGS) entry which is preliminary data.</text>
</comment>
<feature type="region of interest" description="Disordered" evidence="2">
    <location>
        <begin position="371"/>
        <end position="392"/>
    </location>
</feature>
<protein>
    <recommendedName>
        <fullName evidence="4">Sulfatase N-terminal domain-containing protein</fullName>
    </recommendedName>
</protein>
<feature type="non-terminal residue" evidence="5">
    <location>
        <position position="1"/>
    </location>
</feature>
<dbReference type="PANTHER" id="PTHR42693">
    <property type="entry name" value="ARYLSULFATASE FAMILY MEMBER"/>
    <property type="match status" value="1"/>
</dbReference>
<evidence type="ECO:0000256" key="2">
    <source>
        <dbReference type="SAM" id="MobiDB-lite"/>
    </source>
</evidence>